<dbReference type="Pfam" id="PF00248">
    <property type="entry name" value="Aldo_ket_red"/>
    <property type="match status" value="1"/>
</dbReference>
<name>A0ABN6YGQ7_9MICO</name>
<protein>
    <submittedName>
        <fullName evidence="2">Oxidoreductase</fullName>
    </submittedName>
</protein>
<dbReference type="PANTHER" id="PTHR43364">
    <property type="entry name" value="NADH-SPECIFIC METHYLGLYOXAL REDUCTASE-RELATED"/>
    <property type="match status" value="1"/>
</dbReference>
<evidence type="ECO:0000313" key="2">
    <source>
        <dbReference type="EMBL" id="BDZ56428.1"/>
    </source>
</evidence>
<accession>A0ABN6YGQ7</accession>
<dbReference type="Gene3D" id="3.20.20.100">
    <property type="entry name" value="NADP-dependent oxidoreductase domain"/>
    <property type="match status" value="1"/>
</dbReference>
<evidence type="ECO:0000313" key="3">
    <source>
        <dbReference type="Proteomes" id="UP001321421"/>
    </source>
</evidence>
<gene>
    <name evidence="2" type="ORF">GCM10025872_00850</name>
</gene>
<dbReference type="InterPro" id="IPR036812">
    <property type="entry name" value="NAD(P)_OxRdtase_dom_sf"/>
</dbReference>
<reference evidence="3" key="1">
    <citation type="journal article" date="2019" name="Int. J. Syst. Evol. Microbiol.">
        <title>The Global Catalogue of Microorganisms (GCM) 10K type strain sequencing project: providing services to taxonomists for standard genome sequencing and annotation.</title>
        <authorList>
            <consortium name="The Broad Institute Genomics Platform"/>
            <consortium name="The Broad Institute Genome Sequencing Center for Infectious Disease"/>
            <person name="Wu L."/>
            <person name="Ma J."/>
        </authorList>
    </citation>
    <scope>NUCLEOTIDE SEQUENCE [LARGE SCALE GENOMIC DNA]</scope>
    <source>
        <strain evidence="3">NBRC 110608</strain>
    </source>
</reference>
<dbReference type="PANTHER" id="PTHR43364:SF6">
    <property type="entry name" value="OXIDOREDUCTASE-RELATED"/>
    <property type="match status" value="1"/>
</dbReference>
<sequence>MGRVNEPRLVLGAMYFGTRLDDRASFALLDRFVAAGGRWIDTANCYSFWEDPSGLGGQSEEVIGRWLRANPGADVRLSTKVGVQPTVPHGHPEHDEGLSRQAVRAGLALSLERLGVERIDRYWAHPEDLREPIDQVGVTFGELVRDGLVDEVAICNNPTWAVERARAAAQAAGLAPFAGLQLRHSYLQPKPGVVVEGQDWRFGMVTPETVDYVARNDLDLWVYTALLLGAYDRDDRPFTPAYQHEGNAARLQVLGEVADEVGASKGQVVLAWLAGGEVPMLPILGGSKPEQLDSALAGVRLELTADQRARLDAAG</sequence>
<dbReference type="InterPro" id="IPR023210">
    <property type="entry name" value="NADP_OxRdtase_dom"/>
</dbReference>
<dbReference type="InterPro" id="IPR050523">
    <property type="entry name" value="AKR_Detox_Biosynth"/>
</dbReference>
<organism evidence="2 3">
    <name type="scientific">Barrientosiimonas endolithica</name>
    <dbReference type="NCBI Taxonomy" id="1535208"/>
    <lineage>
        <taxon>Bacteria</taxon>
        <taxon>Bacillati</taxon>
        <taxon>Actinomycetota</taxon>
        <taxon>Actinomycetes</taxon>
        <taxon>Micrococcales</taxon>
        <taxon>Dermacoccaceae</taxon>
        <taxon>Barrientosiimonas</taxon>
    </lineage>
</organism>
<dbReference type="SUPFAM" id="SSF51430">
    <property type="entry name" value="NAD(P)-linked oxidoreductase"/>
    <property type="match status" value="1"/>
</dbReference>
<proteinExistence type="predicted"/>
<evidence type="ECO:0000259" key="1">
    <source>
        <dbReference type="Pfam" id="PF00248"/>
    </source>
</evidence>
<feature type="domain" description="NADP-dependent oxidoreductase" evidence="1">
    <location>
        <begin position="8"/>
        <end position="314"/>
    </location>
</feature>
<dbReference type="Proteomes" id="UP001321421">
    <property type="component" value="Chromosome"/>
</dbReference>
<dbReference type="EMBL" id="AP027735">
    <property type="protein sequence ID" value="BDZ56428.1"/>
    <property type="molecule type" value="Genomic_DNA"/>
</dbReference>
<keyword evidence="3" id="KW-1185">Reference proteome</keyword>